<evidence type="ECO:0000313" key="7">
    <source>
        <dbReference type="EMBL" id="TFD99187.1"/>
    </source>
</evidence>
<keyword evidence="8" id="KW-1185">Reference proteome</keyword>
<dbReference type="EMBL" id="SOML01000001">
    <property type="protein sequence ID" value="TFD99187.1"/>
    <property type="molecule type" value="Genomic_DNA"/>
</dbReference>
<keyword evidence="3" id="KW-0732">Signal</keyword>
<dbReference type="PROSITE" id="PS50022">
    <property type="entry name" value="FA58C_3"/>
    <property type="match status" value="2"/>
</dbReference>
<comment type="caution">
    <text evidence="7">The sequence shown here is derived from an EMBL/GenBank/DDBJ whole genome shotgun (WGS) entry which is preliminary data.</text>
</comment>
<proteinExistence type="inferred from homology"/>
<dbReference type="RefSeq" id="WP_134435523.1">
    <property type="nucleotide sequence ID" value="NZ_SOML01000001.1"/>
</dbReference>
<dbReference type="OrthoDB" id="1389336at2"/>
<keyword evidence="4" id="KW-0378">Hydrolase</keyword>
<feature type="domain" description="F5/8 type C" evidence="6">
    <location>
        <begin position="344"/>
        <end position="482"/>
    </location>
</feature>
<dbReference type="Gene3D" id="2.60.120.260">
    <property type="entry name" value="Galactose-binding domain-like"/>
    <property type="match status" value="2"/>
</dbReference>
<protein>
    <recommendedName>
        <fullName evidence="2">alpha-L-fucosidase</fullName>
        <ecNumber evidence="2">3.2.1.51</ecNumber>
    </recommendedName>
</protein>
<dbReference type="STRING" id="1121485.GCA_000426485_00379"/>
<dbReference type="GO" id="GO:0004560">
    <property type="term" value="F:alpha-L-fucosidase activity"/>
    <property type="evidence" value="ECO:0007669"/>
    <property type="project" value="InterPro"/>
</dbReference>
<dbReference type="GO" id="GO:0016139">
    <property type="term" value="P:glycoside catabolic process"/>
    <property type="evidence" value="ECO:0007669"/>
    <property type="project" value="TreeGrafter"/>
</dbReference>
<organism evidence="7 8">
    <name type="scientific">Dysgonomonas capnocytophagoides</name>
    <dbReference type="NCBI Taxonomy" id="45254"/>
    <lineage>
        <taxon>Bacteria</taxon>
        <taxon>Pseudomonadati</taxon>
        <taxon>Bacteroidota</taxon>
        <taxon>Bacteroidia</taxon>
        <taxon>Bacteroidales</taxon>
        <taxon>Dysgonomonadaceae</taxon>
        <taxon>Dysgonomonas</taxon>
    </lineage>
</organism>
<evidence type="ECO:0000256" key="2">
    <source>
        <dbReference type="ARBA" id="ARBA00012662"/>
    </source>
</evidence>
<gene>
    <name evidence="7" type="ORF">E2605_03670</name>
</gene>
<name>A0A4Y8L9Z3_9BACT</name>
<feature type="domain" description="F5/8 type C" evidence="6">
    <location>
        <begin position="541"/>
        <end position="688"/>
    </location>
</feature>
<dbReference type="InterPro" id="IPR026876">
    <property type="entry name" value="Fn3_assoc_repeat"/>
</dbReference>
<dbReference type="PROSITE" id="PS51257">
    <property type="entry name" value="PROKAR_LIPOPROTEIN"/>
    <property type="match status" value="1"/>
</dbReference>
<dbReference type="Pfam" id="PF00754">
    <property type="entry name" value="F5_F8_type_C"/>
    <property type="match status" value="2"/>
</dbReference>
<dbReference type="InterPro" id="IPR008979">
    <property type="entry name" value="Galactose-bd-like_sf"/>
</dbReference>
<evidence type="ECO:0000313" key="8">
    <source>
        <dbReference type="Proteomes" id="UP000297861"/>
    </source>
</evidence>
<dbReference type="GO" id="GO:0005764">
    <property type="term" value="C:lysosome"/>
    <property type="evidence" value="ECO:0007669"/>
    <property type="project" value="TreeGrafter"/>
</dbReference>
<dbReference type="SMART" id="SM00812">
    <property type="entry name" value="Alpha_L_fucos"/>
    <property type="match status" value="1"/>
</dbReference>
<dbReference type="GO" id="GO:0006004">
    <property type="term" value="P:fucose metabolic process"/>
    <property type="evidence" value="ECO:0007669"/>
    <property type="project" value="TreeGrafter"/>
</dbReference>
<evidence type="ECO:0000256" key="3">
    <source>
        <dbReference type="ARBA" id="ARBA00022729"/>
    </source>
</evidence>
<dbReference type="Pfam" id="PF01120">
    <property type="entry name" value="Alpha_L_fucos"/>
    <property type="match status" value="1"/>
</dbReference>
<evidence type="ECO:0000256" key="1">
    <source>
        <dbReference type="ARBA" id="ARBA00007951"/>
    </source>
</evidence>
<dbReference type="EC" id="3.2.1.51" evidence="2"/>
<dbReference type="Pfam" id="PF13287">
    <property type="entry name" value="Fn3_assoc"/>
    <property type="match status" value="1"/>
</dbReference>
<dbReference type="Gene3D" id="3.20.20.80">
    <property type="entry name" value="Glycosidases"/>
    <property type="match status" value="1"/>
</dbReference>
<dbReference type="SUPFAM" id="SSF49785">
    <property type="entry name" value="Galactose-binding domain-like"/>
    <property type="match status" value="2"/>
</dbReference>
<evidence type="ECO:0000256" key="4">
    <source>
        <dbReference type="ARBA" id="ARBA00022801"/>
    </source>
</evidence>
<evidence type="ECO:0000259" key="6">
    <source>
        <dbReference type="PROSITE" id="PS50022"/>
    </source>
</evidence>
<comment type="similarity">
    <text evidence="1">Belongs to the glycosyl hydrolase 29 family.</text>
</comment>
<keyword evidence="5" id="KW-0326">Glycosidase</keyword>
<dbReference type="SUPFAM" id="SSF51445">
    <property type="entry name" value="(Trans)glycosidases"/>
    <property type="match status" value="1"/>
</dbReference>
<dbReference type="InterPro" id="IPR000933">
    <property type="entry name" value="Glyco_hydro_29"/>
</dbReference>
<dbReference type="InterPro" id="IPR000421">
    <property type="entry name" value="FA58C"/>
</dbReference>
<sequence length="691" mass="78208">MKMVHAAFIKINVLSFLLMLAGMYSCYQASDIPPRPYGALPSDEQLSWQKMEYYMLVHFGLGTFSDNEQQTPRLSAFNPVNVDCRQWAATAKAAGMKGIIIVAKSDDGFCLWPSNFSKYTVRESSWLNGRGDILKELSDACKEYDLKFGLYLSPIDNNHPTYGTAEYNQMFAGMLTEVTSNYGQIFEQSFNRMKEQNTHAKLQLYDWDLFLRIVMRNQPSAVIASDIGPGVRWSGSLQGIAGETNWSTLNVDGFGRGEADAPSLDTLSRGNRLGENWIPSESDVSIRPGWFYSPDTDDRIKSLDELMNIYYTSVGRNSNLLLNVAPDRSGRIPKNDSIRLMQFRRVIDEALGADIMEAAKVEASSVRGNSDRFIEQNMLDANYDSYWATDDTVTQATLDISFRRDKTFNRLLLQEYIPLGQRIERFSVEYMKDDQWKPLVSGTTIGYKRILRFHSVTSRQIRINIEKALASPVINKLSLFSAKESLSNPVISRDKAGKVSISCTTPDPIIYYTTDGSRPSNKSLEYNRSLLLPKGGHIRAIAMINQGKDKSKIVSERYDIAPVEWKVVSPTYEDMSAIVDGDENSFVSIYKNHTVSIDFSDELMLKGFTYTPSYDESASNIFRYNLYTSLDGRKWDKVIDNASFANMRTKPAKHRVTFGKTVKARYLKMMSLEAVKRGPKYSIAELGVITR</sequence>
<dbReference type="InterPro" id="IPR017853">
    <property type="entry name" value="GH"/>
</dbReference>
<evidence type="ECO:0000256" key="5">
    <source>
        <dbReference type="ARBA" id="ARBA00023295"/>
    </source>
</evidence>
<dbReference type="Proteomes" id="UP000297861">
    <property type="component" value="Unassembled WGS sequence"/>
</dbReference>
<dbReference type="PANTHER" id="PTHR10030">
    <property type="entry name" value="ALPHA-L-FUCOSIDASE"/>
    <property type="match status" value="1"/>
</dbReference>
<dbReference type="AlphaFoldDB" id="A0A4Y8L9Z3"/>
<accession>A0A4Y8L9Z3</accession>
<reference evidence="7 8" key="1">
    <citation type="submission" date="2019-03" db="EMBL/GenBank/DDBJ databases">
        <title>San Antonio Military Medical Center submission to MRSN (WRAIR), pending publication.</title>
        <authorList>
            <person name="Blyth D.M."/>
            <person name="Mccarthy S.L."/>
            <person name="Schall S.E."/>
            <person name="Stam J.A."/>
            <person name="Ong A.C."/>
            <person name="Mcgann P.T."/>
        </authorList>
    </citation>
    <scope>NUCLEOTIDE SEQUENCE [LARGE SCALE GENOMIC DNA]</scope>
    <source>
        <strain evidence="7 8">MRSN571793</strain>
    </source>
</reference>
<dbReference type="PANTHER" id="PTHR10030:SF37">
    <property type="entry name" value="ALPHA-L-FUCOSIDASE-RELATED"/>
    <property type="match status" value="1"/>
</dbReference>
<dbReference type="InterPro" id="IPR057739">
    <property type="entry name" value="Glyco_hydro_29_N"/>
</dbReference>